<dbReference type="NCBIfam" id="NF010738">
    <property type="entry name" value="PRK14140.1"/>
    <property type="match status" value="1"/>
</dbReference>
<name>A0ABY1LYR9_9BACL</name>
<sequence length="219" mass="24581">MKESQPIQDNNHTVEEEMNMNDNVKEDLQNTPGPEVRQDEVTSQEPQDTQNAAGAEGAAEAVNEANNVDVTAELEKLRAENEEYQQRLLRAQADFDNYRRRTVKEKEELGKYASAKLITELLPVIDNFERALQTSGDVTDAASYVKGVEMIFRQLEGVLKAEGLTAMEAEGQPFNPEFHQAIMQVESEEHEEGIVVEVVQKGYMLKDKVLRPAMVKVSG</sequence>
<keyword evidence="3 4" id="KW-0346">Stress response</keyword>
<dbReference type="EMBL" id="FXAE01000026">
    <property type="protein sequence ID" value="SMF35745.1"/>
    <property type="molecule type" value="Genomic_DNA"/>
</dbReference>
<dbReference type="Gene3D" id="3.90.20.20">
    <property type="match status" value="1"/>
</dbReference>
<keyword evidence="2 3" id="KW-0143">Chaperone</keyword>
<feature type="compositionally biased region" description="Polar residues" evidence="7">
    <location>
        <begin position="41"/>
        <end position="50"/>
    </location>
</feature>
<feature type="coiled-coil region" evidence="6">
    <location>
        <begin position="67"/>
        <end position="101"/>
    </location>
</feature>
<dbReference type="CDD" id="cd00446">
    <property type="entry name" value="GrpE"/>
    <property type="match status" value="1"/>
</dbReference>
<evidence type="ECO:0000256" key="5">
    <source>
        <dbReference type="RuleBase" id="RU004478"/>
    </source>
</evidence>
<keyword evidence="9" id="KW-1185">Reference proteome</keyword>
<dbReference type="SUPFAM" id="SSF51064">
    <property type="entry name" value="Head domain of nucleotide exchange factor GrpE"/>
    <property type="match status" value="1"/>
</dbReference>
<dbReference type="InterPro" id="IPR000740">
    <property type="entry name" value="GrpE"/>
</dbReference>
<gene>
    <name evidence="3" type="primary">grpE</name>
    <name evidence="8" type="ORF">SAMN02744124_02612</name>
</gene>
<accession>A0ABY1LYR9</accession>
<reference evidence="8 9" key="1">
    <citation type="submission" date="2017-04" db="EMBL/GenBank/DDBJ databases">
        <authorList>
            <person name="Varghese N."/>
            <person name="Submissions S."/>
        </authorList>
    </citation>
    <scope>NUCLEOTIDE SEQUENCE [LARGE SCALE GENOMIC DNA]</scope>
    <source>
        <strain evidence="8 9">J12</strain>
    </source>
</reference>
<dbReference type="Proteomes" id="UP000192939">
    <property type="component" value="Unassembled WGS sequence"/>
</dbReference>
<comment type="similarity">
    <text evidence="1 3 5">Belongs to the GrpE family.</text>
</comment>
<dbReference type="HAMAP" id="MF_01151">
    <property type="entry name" value="GrpE"/>
    <property type="match status" value="1"/>
</dbReference>
<dbReference type="Pfam" id="PF01025">
    <property type="entry name" value="GrpE"/>
    <property type="match status" value="1"/>
</dbReference>
<feature type="region of interest" description="Disordered" evidence="7">
    <location>
        <begin position="1"/>
        <end position="66"/>
    </location>
</feature>
<evidence type="ECO:0000313" key="9">
    <source>
        <dbReference type="Proteomes" id="UP000192939"/>
    </source>
</evidence>
<feature type="compositionally biased region" description="Low complexity" evidence="7">
    <location>
        <begin position="51"/>
        <end position="66"/>
    </location>
</feature>
<dbReference type="InterPro" id="IPR013805">
    <property type="entry name" value="GrpE_CC"/>
</dbReference>
<dbReference type="RefSeq" id="WP_254899772.1">
    <property type="nucleotide sequence ID" value="NZ_FXAE01000026.1"/>
</dbReference>
<feature type="compositionally biased region" description="Polar residues" evidence="7">
    <location>
        <begin position="1"/>
        <end position="11"/>
    </location>
</feature>
<comment type="subcellular location">
    <subcellularLocation>
        <location evidence="3">Cytoplasm</location>
    </subcellularLocation>
</comment>
<evidence type="ECO:0000256" key="7">
    <source>
        <dbReference type="SAM" id="MobiDB-lite"/>
    </source>
</evidence>
<evidence type="ECO:0000256" key="3">
    <source>
        <dbReference type="HAMAP-Rule" id="MF_01151"/>
    </source>
</evidence>
<evidence type="ECO:0000256" key="2">
    <source>
        <dbReference type="ARBA" id="ARBA00023186"/>
    </source>
</evidence>
<keyword evidence="3" id="KW-0963">Cytoplasm</keyword>
<dbReference type="PRINTS" id="PR00773">
    <property type="entry name" value="GRPEPROTEIN"/>
</dbReference>
<evidence type="ECO:0000256" key="4">
    <source>
        <dbReference type="RuleBase" id="RU000639"/>
    </source>
</evidence>
<comment type="function">
    <text evidence="3 4">Participates actively in the response to hyperosmotic and heat shock by preventing the aggregation of stress-denatured proteins, in association with DnaK and GrpE. It is the nucleotide exchange factor for DnaK and may function as a thermosensor. Unfolded proteins bind initially to DnaJ; upon interaction with the DnaJ-bound protein, DnaK hydrolyzes its bound ATP, resulting in the formation of a stable complex. GrpE releases ADP from DnaK; ATP binding to DnaK triggers the release of the substrate protein, thus completing the reaction cycle. Several rounds of ATP-dependent interactions between DnaJ, DnaK and GrpE are required for fully efficient folding.</text>
</comment>
<dbReference type="InterPro" id="IPR009012">
    <property type="entry name" value="GrpE_head"/>
</dbReference>
<dbReference type="PROSITE" id="PS01071">
    <property type="entry name" value="GRPE"/>
    <property type="match status" value="1"/>
</dbReference>
<keyword evidence="6" id="KW-0175">Coiled coil</keyword>
<comment type="subunit">
    <text evidence="3">Homodimer.</text>
</comment>
<dbReference type="SUPFAM" id="SSF58014">
    <property type="entry name" value="Coiled-coil domain of nucleotide exchange factor GrpE"/>
    <property type="match status" value="1"/>
</dbReference>
<evidence type="ECO:0000256" key="6">
    <source>
        <dbReference type="SAM" id="Coils"/>
    </source>
</evidence>
<evidence type="ECO:0000256" key="1">
    <source>
        <dbReference type="ARBA" id="ARBA00009054"/>
    </source>
</evidence>
<proteinExistence type="inferred from homology"/>
<dbReference type="PANTHER" id="PTHR21237">
    <property type="entry name" value="GRPE PROTEIN"/>
    <property type="match status" value="1"/>
</dbReference>
<evidence type="ECO:0000313" key="8">
    <source>
        <dbReference type="EMBL" id="SMF35745.1"/>
    </source>
</evidence>
<dbReference type="PANTHER" id="PTHR21237:SF23">
    <property type="entry name" value="GRPE PROTEIN HOMOLOG, MITOCHONDRIAL"/>
    <property type="match status" value="1"/>
</dbReference>
<comment type="caution">
    <text evidence="8">The sequence shown here is derived from an EMBL/GenBank/DDBJ whole genome shotgun (WGS) entry which is preliminary data.</text>
</comment>
<organism evidence="8 9">
    <name type="scientific">Paenibacillus barengoltzii J12</name>
    <dbReference type="NCBI Taxonomy" id="935846"/>
    <lineage>
        <taxon>Bacteria</taxon>
        <taxon>Bacillati</taxon>
        <taxon>Bacillota</taxon>
        <taxon>Bacilli</taxon>
        <taxon>Bacillales</taxon>
        <taxon>Paenibacillaceae</taxon>
        <taxon>Paenibacillus</taxon>
    </lineage>
</organism>
<dbReference type="Gene3D" id="2.30.22.10">
    <property type="entry name" value="Head domain of nucleotide exchange factor GrpE"/>
    <property type="match status" value="1"/>
</dbReference>
<protein>
    <recommendedName>
        <fullName evidence="3 4">Protein GrpE</fullName>
    </recommendedName>
    <alternativeName>
        <fullName evidence="3">HSP-70 cofactor</fullName>
    </alternativeName>
</protein>